<accession>A0A4Q7NYM8</accession>
<dbReference type="Proteomes" id="UP000292927">
    <property type="component" value="Unassembled WGS sequence"/>
</dbReference>
<evidence type="ECO:0000313" key="2">
    <source>
        <dbReference type="EMBL" id="RZS92384.1"/>
    </source>
</evidence>
<name>A0A4Q7NYM8_9FIRM</name>
<dbReference type="Pfam" id="PF00535">
    <property type="entry name" value="Glycos_transf_2"/>
    <property type="match status" value="1"/>
</dbReference>
<reference evidence="2 3" key="1">
    <citation type="submission" date="2019-02" db="EMBL/GenBank/DDBJ databases">
        <title>Genomic Encyclopedia of Type Strains, Phase IV (KMG-IV): sequencing the most valuable type-strain genomes for metagenomic binning, comparative biology and taxonomic classification.</title>
        <authorList>
            <person name="Goeker M."/>
        </authorList>
    </citation>
    <scope>NUCLEOTIDE SEQUENCE [LARGE SCALE GENOMIC DNA]</scope>
    <source>
        <strain evidence="2 3">DSM 29486</strain>
    </source>
</reference>
<dbReference type="EMBL" id="SGXF01000009">
    <property type="protein sequence ID" value="RZS92384.1"/>
    <property type="molecule type" value="Genomic_DNA"/>
</dbReference>
<dbReference type="GO" id="GO:0016740">
    <property type="term" value="F:transferase activity"/>
    <property type="evidence" value="ECO:0007669"/>
    <property type="project" value="UniProtKB-KW"/>
</dbReference>
<dbReference type="AlphaFoldDB" id="A0A4Q7NYM8"/>
<dbReference type="InterPro" id="IPR050256">
    <property type="entry name" value="Glycosyltransferase_2"/>
</dbReference>
<dbReference type="SUPFAM" id="SSF53448">
    <property type="entry name" value="Nucleotide-diphospho-sugar transferases"/>
    <property type="match status" value="1"/>
</dbReference>
<dbReference type="InterPro" id="IPR029044">
    <property type="entry name" value="Nucleotide-diphossugar_trans"/>
</dbReference>
<comment type="caution">
    <text evidence="2">The sequence shown here is derived from an EMBL/GenBank/DDBJ whole genome shotgun (WGS) entry which is preliminary data.</text>
</comment>
<feature type="domain" description="Glycosyltransferase 2-like" evidence="1">
    <location>
        <begin position="9"/>
        <end position="160"/>
    </location>
</feature>
<protein>
    <submittedName>
        <fullName evidence="2">Glycosyl transferase family 2</fullName>
    </submittedName>
</protein>
<sequence length="230" mass="25736">MSKKSNVLIIIPAYNEEENIVRVVRGLEETCPDYDYVVVNDGSSDHTAQLCRENGFSLLDLPVNLGLTGAIQAGFLYAYQQGYDAALQFDADGQHLAQYVDSLVQELDKGLDVVIGSRFVTQKKNKSLRMLGSSIISACIFLVSRVRIKDPTSGMRVFSRATIEKFVHNFNFGPEPDTISYLIKTGARVSEVQVEMAERIAGESYLNPWKSMGYMLRMAISIIFIQAFRK</sequence>
<dbReference type="PANTHER" id="PTHR48090:SF7">
    <property type="entry name" value="RFBJ PROTEIN"/>
    <property type="match status" value="1"/>
</dbReference>
<dbReference type="Gene3D" id="3.90.550.10">
    <property type="entry name" value="Spore Coat Polysaccharide Biosynthesis Protein SpsA, Chain A"/>
    <property type="match status" value="1"/>
</dbReference>
<dbReference type="CDD" id="cd04179">
    <property type="entry name" value="DPM_DPG-synthase_like"/>
    <property type="match status" value="1"/>
</dbReference>
<keyword evidence="3" id="KW-1185">Reference proteome</keyword>
<dbReference type="PANTHER" id="PTHR48090">
    <property type="entry name" value="UNDECAPRENYL-PHOSPHATE 4-DEOXY-4-FORMAMIDO-L-ARABINOSE TRANSFERASE-RELATED"/>
    <property type="match status" value="1"/>
</dbReference>
<organism evidence="2 3">
    <name type="scientific">Cuneatibacter caecimuris</name>
    <dbReference type="NCBI Taxonomy" id="1796618"/>
    <lineage>
        <taxon>Bacteria</taxon>
        <taxon>Bacillati</taxon>
        <taxon>Bacillota</taxon>
        <taxon>Clostridia</taxon>
        <taxon>Lachnospirales</taxon>
        <taxon>Lachnospiraceae</taxon>
        <taxon>Cuneatibacter</taxon>
    </lineage>
</organism>
<dbReference type="InterPro" id="IPR001173">
    <property type="entry name" value="Glyco_trans_2-like"/>
</dbReference>
<dbReference type="RefSeq" id="WP_130436326.1">
    <property type="nucleotide sequence ID" value="NZ_SGXF01000009.1"/>
</dbReference>
<dbReference type="OrthoDB" id="9810303at2"/>
<evidence type="ECO:0000313" key="3">
    <source>
        <dbReference type="Proteomes" id="UP000292927"/>
    </source>
</evidence>
<keyword evidence="2" id="KW-0808">Transferase</keyword>
<evidence type="ECO:0000259" key="1">
    <source>
        <dbReference type="Pfam" id="PF00535"/>
    </source>
</evidence>
<proteinExistence type="predicted"/>
<gene>
    <name evidence="2" type="ORF">EV209_3098</name>
</gene>